<evidence type="ECO:0000259" key="5">
    <source>
        <dbReference type="PROSITE" id="PS51203"/>
    </source>
</evidence>
<evidence type="ECO:0000256" key="4">
    <source>
        <dbReference type="SAM" id="MobiDB-lite"/>
    </source>
</evidence>
<dbReference type="GO" id="GO:0051082">
    <property type="term" value="F:unfolded protein binding"/>
    <property type="evidence" value="ECO:0007669"/>
    <property type="project" value="TreeGrafter"/>
</dbReference>
<keyword evidence="2" id="KW-0963">Cytoplasm</keyword>
<dbReference type="PANTHER" id="PTHR12356:SF3">
    <property type="entry name" value="NUCLEAR MIGRATION PROTEIN NUDC"/>
    <property type="match status" value="1"/>
</dbReference>
<proteinExistence type="predicted"/>
<dbReference type="PROSITE" id="PS51203">
    <property type="entry name" value="CS"/>
    <property type="match status" value="1"/>
</dbReference>
<evidence type="ECO:0000313" key="6">
    <source>
        <dbReference type="EMBL" id="KAJ4981214.1"/>
    </source>
</evidence>
<dbReference type="OrthoDB" id="416217at2759"/>
<comment type="caution">
    <text evidence="6">The sequence shown here is derived from an EMBL/GenBank/DDBJ whole genome shotgun (WGS) entry which is preliminary data.</text>
</comment>
<keyword evidence="7" id="KW-1185">Reference proteome</keyword>
<dbReference type="AlphaFoldDB" id="A0A9Q0L2K7"/>
<feature type="domain" description="CS" evidence="5">
    <location>
        <begin position="174"/>
        <end position="263"/>
    </location>
</feature>
<evidence type="ECO:0000313" key="7">
    <source>
        <dbReference type="Proteomes" id="UP001141806"/>
    </source>
</evidence>
<organism evidence="6 7">
    <name type="scientific">Protea cynaroides</name>
    <dbReference type="NCBI Taxonomy" id="273540"/>
    <lineage>
        <taxon>Eukaryota</taxon>
        <taxon>Viridiplantae</taxon>
        <taxon>Streptophyta</taxon>
        <taxon>Embryophyta</taxon>
        <taxon>Tracheophyta</taxon>
        <taxon>Spermatophyta</taxon>
        <taxon>Magnoliopsida</taxon>
        <taxon>Proteales</taxon>
        <taxon>Proteaceae</taxon>
        <taxon>Protea</taxon>
    </lineage>
</organism>
<evidence type="ECO:0000256" key="2">
    <source>
        <dbReference type="ARBA" id="ARBA00022490"/>
    </source>
</evidence>
<dbReference type="GO" id="GO:0005737">
    <property type="term" value="C:cytoplasm"/>
    <property type="evidence" value="ECO:0007669"/>
    <property type="project" value="TreeGrafter"/>
</dbReference>
<evidence type="ECO:0000256" key="3">
    <source>
        <dbReference type="ARBA" id="ARBA00053226"/>
    </source>
</evidence>
<comment type="function">
    <text evidence="3">Small heat shock protein required for the establishment of auxin gradients and for patterning of the apical domain of the embryo. Involved in the specification of the cotyledon primordia. Also required for normal inflorescence and floral meristem function, normal developmental patterning and thermotolerance. Acts as a molecular chaperone.</text>
</comment>
<dbReference type="Proteomes" id="UP001141806">
    <property type="component" value="Unassembled WGS sequence"/>
</dbReference>
<sequence>MFLDFIHFYQKIPKNPTTESYLLSSDMAIISDIEEDKEPQKPSTSSPSEYSVASYDEVLKPILDQQGPLGLIETVLDFVSRKSDLFKDDSVERKISSIVRSLRQKDAKERKKVEDAAKAKAEAEKRLKEAEMKARKEAEMKADSKAKEPAQEVKVETKVEENGNVREPNKGNGLDLENYSWTQTLQEVTVTVPVPPGTKSRFVACEIKKNHLKIGLKGVPPIIDGDLYQSVKVDDCFWSIEDSKFLSILLTKHNQMEWWKSLVKGDPEIDTQKVEPENSKLSDLDPETRQTVEKMMFDQRQKSMGLPSSDEMQKQDILKKFMAEHPEMDFSRAKIQ</sequence>
<name>A0A9Q0L2K7_9MAGN</name>
<dbReference type="Pfam" id="PF04969">
    <property type="entry name" value="CS"/>
    <property type="match status" value="1"/>
</dbReference>
<dbReference type="InterPro" id="IPR008978">
    <property type="entry name" value="HSP20-like_chaperone"/>
</dbReference>
<dbReference type="PANTHER" id="PTHR12356">
    <property type="entry name" value="NUCLEAR MOVEMENT PROTEIN NUDC"/>
    <property type="match status" value="1"/>
</dbReference>
<dbReference type="GO" id="GO:0006457">
    <property type="term" value="P:protein folding"/>
    <property type="evidence" value="ECO:0007669"/>
    <property type="project" value="TreeGrafter"/>
</dbReference>
<accession>A0A9Q0L2K7</accession>
<feature type="compositionally biased region" description="Basic and acidic residues" evidence="4">
    <location>
        <begin position="138"/>
        <end position="169"/>
    </location>
</feature>
<dbReference type="FunFam" id="2.60.40.790:FF:000001">
    <property type="entry name" value="Nuclear migration protein nudC"/>
    <property type="match status" value="1"/>
</dbReference>
<reference evidence="6" key="1">
    <citation type="journal article" date="2023" name="Plant J.">
        <title>The genome of the king protea, Protea cynaroides.</title>
        <authorList>
            <person name="Chang J."/>
            <person name="Duong T.A."/>
            <person name="Schoeman C."/>
            <person name="Ma X."/>
            <person name="Roodt D."/>
            <person name="Barker N."/>
            <person name="Li Z."/>
            <person name="Van de Peer Y."/>
            <person name="Mizrachi E."/>
        </authorList>
    </citation>
    <scope>NUCLEOTIDE SEQUENCE</scope>
    <source>
        <tissue evidence="6">Young leaves</tissue>
    </source>
</reference>
<protein>
    <recommendedName>
        <fullName evidence="5">CS domain-containing protein</fullName>
    </recommendedName>
</protein>
<feature type="region of interest" description="Disordered" evidence="4">
    <location>
        <begin position="138"/>
        <end position="174"/>
    </location>
</feature>
<dbReference type="Gene3D" id="2.60.40.790">
    <property type="match status" value="1"/>
</dbReference>
<evidence type="ECO:0000256" key="1">
    <source>
        <dbReference type="ARBA" id="ARBA00004463"/>
    </source>
</evidence>
<dbReference type="EMBL" id="JAMYWD010000001">
    <property type="protein sequence ID" value="KAJ4981214.1"/>
    <property type="molecule type" value="Genomic_DNA"/>
</dbReference>
<dbReference type="SUPFAM" id="SSF49764">
    <property type="entry name" value="HSP20-like chaperones"/>
    <property type="match status" value="1"/>
</dbReference>
<dbReference type="CDD" id="cd06467">
    <property type="entry name" value="p23_NUDC_like"/>
    <property type="match status" value="1"/>
</dbReference>
<gene>
    <name evidence="6" type="ORF">NE237_032051</name>
</gene>
<comment type="subcellular location">
    <subcellularLocation>
        <location evidence="1">Cytoplasmic granule</location>
    </subcellularLocation>
</comment>
<dbReference type="InterPro" id="IPR007052">
    <property type="entry name" value="CS_dom"/>
</dbReference>
<dbReference type="InterPro" id="IPR037898">
    <property type="entry name" value="NudC_fam"/>
</dbReference>